<comment type="caution">
    <text evidence="1">The sequence shown here is derived from an EMBL/GenBank/DDBJ whole genome shotgun (WGS) entry which is preliminary data.</text>
</comment>
<evidence type="ECO:0000313" key="1">
    <source>
        <dbReference type="EMBL" id="TGY66471.1"/>
    </source>
</evidence>
<protein>
    <submittedName>
        <fullName evidence="1">Macro domain-containing protein</fullName>
    </submittedName>
</protein>
<dbReference type="EMBL" id="SRYG01000006">
    <property type="protein sequence ID" value="TGY66471.1"/>
    <property type="molecule type" value="Genomic_DNA"/>
</dbReference>
<evidence type="ECO:0000313" key="2">
    <source>
        <dbReference type="Proteomes" id="UP000308836"/>
    </source>
</evidence>
<keyword evidence="2" id="KW-1185">Reference proteome</keyword>
<gene>
    <name evidence="1" type="ORF">E5336_04035</name>
</gene>
<name>A0AC61R9M7_9FIRM</name>
<sequence>MISTIKGDITGLDFDLIVNAANDQFLPGGGVCGAIFAAAGPALAQACAALPKGKAGDVRITPAFDLPSKAVLHAVGPIYEGTKQNAEDLASCYWNCVALAYEYMREHELSRVSLAFPCISTGIYGYPHEAACDVAIRTIKKIRSAYPDTKAIDIVFVCFEQIDYELYKKALRSL</sequence>
<accession>A0AC61R9M7</accession>
<dbReference type="Proteomes" id="UP000308836">
    <property type="component" value="Unassembled WGS sequence"/>
</dbReference>
<proteinExistence type="predicted"/>
<reference evidence="1" key="1">
    <citation type="submission" date="2019-04" db="EMBL/GenBank/DDBJ databases">
        <title>Microbes associate with the intestines of laboratory mice.</title>
        <authorList>
            <person name="Navarre W."/>
            <person name="Wong E."/>
            <person name="Huang K."/>
            <person name="Tropini C."/>
            <person name="Ng K."/>
            <person name="Yu B."/>
        </authorList>
    </citation>
    <scope>NUCLEOTIDE SEQUENCE</scope>
    <source>
        <strain evidence="1">NM09_H32</strain>
    </source>
</reference>
<organism evidence="1 2">
    <name type="scientific">Dubosiella muris</name>
    <dbReference type="NCBI Taxonomy" id="3038133"/>
    <lineage>
        <taxon>Bacteria</taxon>
        <taxon>Bacillati</taxon>
        <taxon>Bacillota</taxon>
        <taxon>Erysipelotrichia</taxon>
        <taxon>Erysipelotrichales</taxon>
        <taxon>Erysipelotrichaceae</taxon>
        <taxon>Dubosiella</taxon>
    </lineage>
</organism>